<feature type="domain" description="ABC transporter" evidence="8">
    <location>
        <begin position="318"/>
        <end position="536"/>
    </location>
</feature>
<dbReference type="GO" id="GO:0005886">
    <property type="term" value="C:plasma membrane"/>
    <property type="evidence" value="ECO:0007669"/>
    <property type="project" value="UniProtKB-SubCell"/>
</dbReference>
<dbReference type="Proteomes" id="UP000051647">
    <property type="component" value="Unassembled WGS sequence"/>
</dbReference>
<evidence type="ECO:0000259" key="8">
    <source>
        <dbReference type="PROSITE" id="PS50893"/>
    </source>
</evidence>
<keyword evidence="2 7" id="KW-0812">Transmembrane</keyword>
<keyword evidence="3" id="KW-0547">Nucleotide-binding</keyword>
<evidence type="ECO:0000313" key="10">
    <source>
        <dbReference type="EMBL" id="KRL67549.1"/>
    </source>
</evidence>
<dbReference type="AlphaFoldDB" id="A0A0R1SDY1"/>
<organism evidence="10 11">
    <name type="scientific">Companilactobacillus versmoldensis DSM 14857 = KCTC 3814</name>
    <dbReference type="NCBI Taxonomy" id="1423815"/>
    <lineage>
        <taxon>Bacteria</taxon>
        <taxon>Bacillati</taxon>
        <taxon>Bacillota</taxon>
        <taxon>Bacilli</taxon>
        <taxon>Lactobacillales</taxon>
        <taxon>Lactobacillaceae</taxon>
        <taxon>Companilactobacillus</taxon>
    </lineage>
</organism>
<dbReference type="GO" id="GO:0034040">
    <property type="term" value="F:ATPase-coupled lipid transmembrane transporter activity"/>
    <property type="evidence" value="ECO:0007669"/>
    <property type="project" value="TreeGrafter"/>
</dbReference>
<dbReference type="InterPro" id="IPR039421">
    <property type="entry name" value="Type_1_exporter"/>
</dbReference>
<dbReference type="RefSeq" id="WP_010625358.1">
    <property type="nucleotide sequence ID" value="NZ_AZFA01000005.1"/>
</dbReference>
<dbReference type="InterPro" id="IPR003439">
    <property type="entry name" value="ABC_transporter-like_ATP-bd"/>
</dbReference>
<proteinExistence type="predicted"/>
<dbReference type="eggNOG" id="COG1132">
    <property type="taxonomic scope" value="Bacteria"/>
</dbReference>
<dbReference type="GO" id="GO:0016887">
    <property type="term" value="F:ATP hydrolysis activity"/>
    <property type="evidence" value="ECO:0007669"/>
    <property type="project" value="InterPro"/>
</dbReference>
<name>A0A0R1SDY1_9LACO</name>
<dbReference type="EMBL" id="AZFA01000005">
    <property type="protein sequence ID" value="KRL67549.1"/>
    <property type="molecule type" value="Genomic_DNA"/>
</dbReference>
<dbReference type="PANTHER" id="PTHR24221">
    <property type="entry name" value="ATP-BINDING CASSETTE SUB-FAMILY B"/>
    <property type="match status" value="1"/>
</dbReference>
<dbReference type="InterPro" id="IPR036640">
    <property type="entry name" value="ABC1_TM_sf"/>
</dbReference>
<dbReference type="InterPro" id="IPR003593">
    <property type="entry name" value="AAA+_ATPase"/>
</dbReference>
<dbReference type="SUPFAM" id="SSF90123">
    <property type="entry name" value="ABC transporter transmembrane region"/>
    <property type="match status" value="1"/>
</dbReference>
<dbReference type="InterPro" id="IPR017871">
    <property type="entry name" value="ABC_transporter-like_CS"/>
</dbReference>
<dbReference type="STRING" id="1423815.FC27_GL001865"/>
<dbReference type="OrthoDB" id="9762778at2"/>
<evidence type="ECO:0000259" key="9">
    <source>
        <dbReference type="PROSITE" id="PS50929"/>
    </source>
</evidence>
<dbReference type="Gene3D" id="1.20.1560.10">
    <property type="entry name" value="ABC transporter type 1, transmembrane domain"/>
    <property type="match status" value="1"/>
</dbReference>
<keyword evidence="6 7" id="KW-0472">Membrane</keyword>
<dbReference type="InterPro" id="IPR011527">
    <property type="entry name" value="ABC1_TM_dom"/>
</dbReference>
<dbReference type="InterPro" id="IPR027417">
    <property type="entry name" value="P-loop_NTPase"/>
</dbReference>
<feature type="transmembrane region" description="Helical" evidence="7">
    <location>
        <begin position="236"/>
        <end position="256"/>
    </location>
</feature>
<dbReference type="PROSITE" id="PS50929">
    <property type="entry name" value="ABC_TM1F"/>
    <property type="match status" value="1"/>
</dbReference>
<dbReference type="PROSITE" id="PS50893">
    <property type="entry name" value="ABC_TRANSPORTER_2"/>
    <property type="match status" value="1"/>
</dbReference>
<evidence type="ECO:0000256" key="7">
    <source>
        <dbReference type="SAM" id="Phobius"/>
    </source>
</evidence>
<dbReference type="CDD" id="cd03228">
    <property type="entry name" value="ABCC_MRP_Like"/>
    <property type="match status" value="1"/>
</dbReference>
<feature type="domain" description="ABC transmembrane type-1" evidence="9">
    <location>
        <begin position="18"/>
        <end position="256"/>
    </location>
</feature>
<sequence length="537" mass="59935">MKLLTRLLKTAGHLNGILLASILMGLIATFFQIGLLWQGFNALFQQISGLWLWIIGLALIAGFARFAEQYLGHLAAFKILANMRNMVYQKILKLAPAKLDETRSSDILKLLAQDIDQIEVFYAHTLAPVIVGFLTSVIFVVLFWLEQPFLGVIALISYLLIGAVFPILSQRNLTGLTDDLNQTDLKEQRLMADSINGKSELQQYQAVESHLNQLNATSKKYWQLNRSRSTGQVRNALLMQLTMVISLALFIAVVALTNTPLVWALVFPFTFSRVLDLGNLPGSLAGGLLAAKHVFQLLDEKPVVEDTGTQAIDNVENFGLKDVTFAYPERSDDQILQKTNLEVKPGERIGLIGPSGAGKSTIMKLVMRWYEAQSGIVEVNENDAKQYQLASLRQTISYVPQTAQIFDASIRENITLRDKNITDEQIWQVLDWLDLSSTIKAFGDELSTKISKEIPLLSAGEIQRLELARALVRKSSLLILDEPTSNLDVVNEALILRTVKQHYQGTVVLVTHRHSSLALCQRILELKNGKLIEVTTE</sequence>
<reference evidence="10 11" key="1">
    <citation type="journal article" date="2015" name="Genome Announc.">
        <title>Expanding the biotechnology potential of lactobacilli through comparative genomics of 213 strains and associated genera.</title>
        <authorList>
            <person name="Sun Z."/>
            <person name="Harris H.M."/>
            <person name="McCann A."/>
            <person name="Guo C."/>
            <person name="Argimon S."/>
            <person name="Zhang W."/>
            <person name="Yang X."/>
            <person name="Jeffery I.B."/>
            <person name="Cooney J.C."/>
            <person name="Kagawa T.F."/>
            <person name="Liu W."/>
            <person name="Song Y."/>
            <person name="Salvetti E."/>
            <person name="Wrobel A."/>
            <person name="Rasinkangas P."/>
            <person name="Parkhill J."/>
            <person name="Rea M.C."/>
            <person name="O'Sullivan O."/>
            <person name="Ritari J."/>
            <person name="Douillard F.P."/>
            <person name="Paul Ross R."/>
            <person name="Yang R."/>
            <person name="Briner A.E."/>
            <person name="Felis G.E."/>
            <person name="de Vos W.M."/>
            <person name="Barrangou R."/>
            <person name="Klaenhammer T.R."/>
            <person name="Caufield P.W."/>
            <person name="Cui Y."/>
            <person name="Zhang H."/>
            <person name="O'Toole P.W."/>
        </authorList>
    </citation>
    <scope>NUCLEOTIDE SEQUENCE [LARGE SCALE GENOMIC DNA]</scope>
    <source>
        <strain evidence="10 11">DSM 14857</strain>
    </source>
</reference>
<dbReference type="PANTHER" id="PTHR24221:SF653">
    <property type="entry name" value="TRANSPORT ATP-BINDING PROTEIN CYDC"/>
    <property type="match status" value="1"/>
</dbReference>
<dbReference type="PROSITE" id="PS00211">
    <property type="entry name" value="ABC_TRANSPORTER_1"/>
    <property type="match status" value="1"/>
</dbReference>
<comment type="caution">
    <text evidence="10">The sequence shown here is derived from an EMBL/GenBank/DDBJ whole genome shotgun (WGS) entry which is preliminary data.</text>
</comment>
<feature type="transmembrane region" description="Helical" evidence="7">
    <location>
        <begin position="120"/>
        <end position="143"/>
    </location>
</feature>
<comment type="subcellular location">
    <subcellularLocation>
        <location evidence="1">Cell membrane</location>
        <topology evidence="1">Multi-pass membrane protein</topology>
    </subcellularLocation>
</comment>
<keyword evidence="4" id="KW-0067">ATP-binding</keyword>
<evidence type="ECO:0000256" key="5">
    <source>
        <dbReference type="ARBA" id="ARBA00022989"/>
    </source>
</evidence>
<protein>
    <submittedName>
        <fullName evidence="10">ABC-type multidrug transport system, ATPase and permease component</fullName>
    </submittedName>
</protein>
<feature type="transmembrane region" description="Helical" evidence="7">
    <location>
        <begin position="43"/>
        <end position="64"/>
    </location>
</feature>
<keyword evidence="5 7" id="KW-1133">Transmembrane helix</keyword>
<keyword evidence="11" id="KW-1185">Reference proteome</keyword>
<evidence type="ECO:0000256" key="3">
    <source>
        <dbReference type="ARBA" id="ARBA00022741"/>
    </source>
</evidence>
<dbReference type="Pfam" id="PF00664">
    <property type="entry name" value="ABC_membrane"/>
    <property type="match status" value="1"/>
</dbReference>
<dbReference type="PATRIC" id="fig|1423815.3.peg.1908"/>
<feature type="transmembrane region" description="Helical" evidence="7">
    <location>
        <begin position="12"/>
        <end position="37"/>
    </location>
</feature>
<dbReference type="SMART" id="SM00382">
    <property type="entry name" value="AAA"/>
    <property type="match status" value="1"/>
</dbReference>
<evidence type="ECO:0000256" key="6">
    <source>
        <dbReference type="ARBA" id="ARBA00023136"/>
    </source>
</evidence>
<evidence type="ECO:0000256" key="1">
    <source>
        <dbReference type="ARBA" id="ARBA00004651"/>
    </source>
</evidence>
<feature type="transmembrane region" description="Helical" evidence="7">
    <location>
        <begin position="149"/>
        <end position="168"/>
    </location>
</feature>
<evidence type="ECO:0000256" key="2">
    <source>
        <dbReference type="ARBA" id="ARBA00022692"/>
    </source>
</evidence>
<accession>A0A0R1SDY1</accession>
<dbReference type="GO" id="GO:0140359">
    <property type="term" value="F:ABC-type transporter activity"/>
    <property type="evidence" value="ECO:0007669"/>
    <property type="project" value="InterPro"/>
</dbReference>
<evidence type="ECO:0000313" key="11">
    <source>
        <dbReference type="Proteomes" id="UP000051647"/>
    </source>
</evidence>
<dbReference type="GO" id="GO:0005524">
    <property type="term" value="F:ATP binding"/>
    <property type="evidence" value="ECO:0007669"/>
    <property type="project" value="UniProtKB-KW"/>
</dbReference>
<gene>
    <name evidence="10" type="ORF">FC27_GL001865</name>
</gene>
<evidence type="ECO:0000256" key="4">
    <source>
        <dbReference type="ARBA" id="ARBA00022840"/>
    </source>
</evidence>
<dbReference type="Gene3D" id="3.40.50.300">
    <property type="entry name" value="P-loop containing nucleotide triphosphate hydrolases"/>
    <property type="match status" value="1"/>
</dbReference>
<dbReference type="SUPFAM" id="SSF52540">
    <property type="entry name" value="P-loop containing nucleoside triphosphate hydrolases"/>
    <property type="match status" value="1"/>
</dbReference>
<dbReference type="Pfam" id="PF00005">
    <property type="entry name" value="ABC_tran"/>
    <property type="match status" value="1"/>
</dbReference>